<protein>
    <recommendedName>
        <fullName evidence="5">L-lysine 2,3-aminomutase</fullName>
    </recommendedName>
    <alternativeName>
        <fullName evidence="13">EF-P post-translational modification enzyme B</fullName>
    </alternativeName>
</protein>
<evidence type="ECO:0000259" key="16">
    <source>
        <dbReference type="PROSITE" id="PS51918"/>
    </source>
</evidence>
<dbReference type="InterPro" id="IPR013087">
    <property type="entry name" value="Znf_C2H2_type"/>
</dbReference>
<keyword evidence="12" id="KW-0413">Isomerase</keyword>
<evidence type="ECO:0000256" key="3">
    <source>
        <dbReference type="ARBA" id="ARBA00001966"/>
    </source>
</evidence>
<keyword evidence="6 14" id="KW-0004">4Fe-4S</keyword>
<keyword evidence="10" id="KW-0408">Iron</keyword>
<dbReference type="EMBL" id="VTUX01000004">
    <property type="protein sequence ID" value="KAA1191762.1"/>
    <property type="molecule type" value="Genomic_DNA"/>
</dbReference>
<evidence type="ECO:0000256" key="14">
    <source>
        <dbReference type="PIRSR" id="PIRSR004911-1"/>
    </source>
</evidence>
<dbReference type="AlphaFoldDB" id="A0A5B0WXH2"/>
<dbReference type="PROSITE" id="PS51918">
    <property type="entry name" value="RADICAL_SAM"/>
    <property type="match status" value="1"/>
</dbReference>
<dbReference type="InterPro" id="IPR058240">
    <property type="entry name" value="rSAM_sf"/>
</dbReference>
<feature type="binding site" evidence="14">
    <location>
        <position position="125"/>
    </location>
    <ligand>
        <name>[4Fe-4S] cluster</name>
        <dbReference type="ChEBI" id="CHEBI:49883"/>
        <note>4Fe-4S-S-AdoMet</note>
    </ligand>
</feature>
<dbReference type="PANTHER" id="PTHR30538">
    <property type="entry name" value="LYSINE 2,3-AMINOMUTASE-RELATED"/>
    <property type="match status" value="1"/>
</dbReference>
<keyword evidence="9 15" id="KW-0663">Pyridoxal phosphate</keyword>
<dbReference type="GO" id="GO:0051539">
    <property type="term" value="F:4 iron, 4 sulfur cluster binding"/>
    <property type="evidence" value="ECO:0007669"/>
    <property type="project" value="UniProtKB-KW"/>
</dbReference>
<dbReference type="Pfam" id="PF04055">
    <property type="entry name" value="Radical_SAM"/>
    <property type="match status" value="1"/>
</dbReference>
<dbReference type="SFLD" id="SFLDS00029">
    <property type="entry name" value="Radical_SAM"/>
    <property type="match status" value="1"/>
</dbReference>
<dbReference type="GO" id="GO:0016853">
    <property type="term" value="F:isomerase activity"/>
    <property type="evidence" value="ECO:0007669"/>
    <property type="project" value="UniProtKB-KW"/>
</dbReference>
<dbReference type="InterPro" id="IPR013785">
    <property type="entry name" value="Aldolase_TIM"/>
</dbReference>
<keyword evidence="7" id="KW-0949">S-adenosyl-L-methionine</keyword>
<dbReference type="Proteomes" id="UP000323708">
    <property type="component" value="Unassembled WGS sequence"/>
</dbReference>
<evidence type="ECO:0000256" key="11">
    <source>
        <dbReference type="ARBA" id="ARBA00023014"/>
    </source>
</evidence>
<dbReference type="GO" id="GO:0046872">
    <property type="term" value="F:metal ion binding"/>
    <property type="evidence" value="ECO:0007669"/>
    <property type="project" value="UniProtKB-KW"/>
</dbReference>
<keyword evidence="8 14" id="KW-0479">Metal-binding</keyword>
<feature type="modified residue" description="N6-(pyridoxal phosphate)lysine" evidence="15">
    <location>
        <position position="330"/>
    </location>
</feature>
<dbReference type="InterPro" id="IPR007197">
    <property type="entry name" value="rSAM"/>
</dbReference>
<dbReference type="PIRSF" id="PIRSF004911">
    <property type="entry name" value="DUF160"/>
    <property type="match status" value="1"/>
</dbReference>
<dbReference type="CDD" id="cd01335">
    <property type="entry name" value="Radical_SAM"/>
    <property type="match status" value="1"/>
</dbReference>
<evidence type="ECO:0000256" key="12">
    <source>
        <dbReference type="ARBA" id="ARBA00023235"/>
    </source>
</evidence>
<dbReference type="PROSITE" id="PS00028">
    <property type="entry name" value="ZINC_FINGER_C2H2_1"/>
    <property type="match status" value="1"/>
</dbReference>
<evidence type="ECO:0000256" key="7">
    <source>
        <dbReference type="ARBA" id="ARBA00022691"/>
    </source>
</evidence>
<comment type="catalytic activity">
    <reaction evidence="1">
        <text>L-lysine = D-beta-lysine</text>
        <dbReference type="Rhea" id="RHEA:44148"/>
        <dbReference type="ChEBI" id="CHEBI:32551"/>
        <dbReference type="ChEBI" id="CHEBI:84138"/>
    </reaction>
</comment>
<feature type="domain" description="Radical SAM core" evidence="16">
    <location>
        <begin position="104"/>
        <end position="328"/>
    </location>
</feature>
<feature type="binding site" evidence="14">
    <location>
        <position position="118"/>
    </location>
    <ligand>
        <name>[4Fe-4S] cluster</name>
        <dbReference type="ChEBI" id="CHEBI:49883"/>
        <note>4Fe-4S-S-AdoMet</note>
    </ligand>
</feature>
<gene>
    <name evidence="17" type="primary">epmB</name>
    <name evidence="17" type="ORF">F0M18_09505</name>
</gene>
<evidence type="ECO:0000256" key="15">
    <source>
        <dbReference type="PIRSR" id="PIRSR603739-50"/>
    </source>
</evidence>
<proteinExistence type="inferred from homology"/>
<evidence type="ECO:0000256" key="8">
    <source>
        <dbReference type="ARBA" id="ARBA00022723"/>
    </source>
</evidence>
<feature type="binding site" evidence="14">
    <location>
        <position position="122"/>
    </location>
    <ligand>
        <name>[4Fe-4S] cluster</name>
        <dbReference type="ChEBI" id="CHEBI:49883"/>
        <note>4Fe-4S-S-AdoMet</note>
    </ligand>
</feature>
<evidence type="ECO:0000313" key="18">
    <source>
        <dbReference type="Proteomes" id="UP000323708"/>
    </source>
</evidence>
<dbReference type="SFLD" id="SFLDF00314">
    <property type="entry name" value="L-lysine_2_3-aminomutase_(yjeK"/>
    <property type="match status" value="1"/>
</dbReference>
<keyword evidence="18" id="KW-1185">Reference proteome</keyword>
<reference evidence="17 18" key="1">
    <citation type="submission" date="2019-09" db="EMBL/GenBank/DDBJ databases">
        <authorList>
            <person name="Chen X.-Y."/>
        </authorList>
    </citation>
    <scope>NUCLEOTIDE SEQUENCE [LARGE SCALE GENOMIC DNA]</scope>
    <source>
        <strain evidence="17 18">NY5</strain>
    </source>
</reference>
<accession>A0A5B0WXH2</accession>
<comment type="caution">
    <text evidence="17">The sequence shown here is derived from an EMBL/GenBank/DDBJ whole genome shotgun (WGS) entry which is preliminary data.</text>
</comment>
<evidence type="ECO:0000256" key="2">
    <source>
        <dbReference type="ARBA" id="ARBA00001933"/>
    </source>
</evidence>
<dbReference type="NCBIfam" id="TIGR03821">
    <property type="entry name" value="EFP_modif_epmB"/>
    <property type="match status" value="1"/>
</dbReference>
<sequence>MIPQQDCSPQDWQTQLRDVIRSGEELLQYLQLQAAQTGFSQLASQDFPLKVPRAFAQRMRKGDPADPLLRQVLASGRELLVAPGFGHDPVGETGDAIRQPGIIQKYHGRVLLILTGGCAINCRYCFRRHFPYQQHQQSHAEWLQALEQIAADSSITEVILSGGDPLLVSDGQIRQLLERLAGIPHVQRVRVHTRLPVVIPERVTPALLQTLGATPLDAVVVIHANHANELDSDVAAAMHRLRAAGVTVLNQAVLLAGVNDNAQTLVELSERLFQSGVLPYYLHLLDKVQGAAHFDVSTDRARTLHSAISAQLPGYLVPRLVRDIPGHAAKVSIASDATAGVTMEEAR</sequence>
<comment type="cofactor">
    <cofactor evidence="3">
        <name>[4Fe-4S] cluster</name>
        <dbReference type="ChEBI" id="CHEBI:49883"/>
    </cofactor>
</comment>
<evidence type="ECO:0000256" key="10">
    <source>
        <dbReference type="ARBA" id="ARBA00023004"/>
    </source>
</evidence>
<evidence type="ECO:0000256" key="6">
    <source>
        <dbReference type="ARBA" id="ARBA00022485"/>
    </source>
</evidence>
<name>A0A5B0WXH2_9GAMM</name>
<dbReference type="Gene3D" id="3.20.20.70">
    <property type="entry name" value="Aldolase class I"/>
    <property type="match status" value="1"/>
</dbReference>
<evidence type="ECO:0000256" key="5">
    <source>
        <dbReference type="ARBA" id="ARBA00022363"/>
    </source>
</evidence>
<dbReference type="SUPFAM" id="SSF102114">
    <property type="entry name" value="Radical SAM enzymes"/>
    <property type="match status" value="1"/>
</dbReference>
<keyword evidence="11 14" id="KW-0411">Iron-sulfur</keyword>
<organism evidence="17 18">
    <name type="scientific">Pseudohalioglobus sediminis</name>
    <dbReference type="NCBI Taxonomy" id="2606449"/>
    <lineage>
        <taxon>Bacteria</taxon>
        <taxon>Pseudomonadati</taxon>
        <taxon>Pseudomonadota</taxon>
        <taxon>Gammaproteobacteria</taxon>
        <taxon>Cellvibrionales</taxon>
        <taxon>Halieaceae</taxon>
        <taxon>Pseudohalioglobus</taxon>
    </lineage>
</organism>
<dbReference type="RefSeq" id="WP_149611197.1">
    <property type="nucleotide sequence ID" value="NZ_VTUX01000004.1"/>
</dbReference>
<evidence type="ECO:0000256" key="4">
    <source>
        <dbReference type="ARBA" id="ARBA00008703"/>
    </source>
</evidence>
<evidence type="ECO:0000313" key="17">
    <source>
        <dbReference type="EMBL" id="KAA1191762.1"/>
    </source>
</evidence>
<dbReference type="PANTHER" id="PTHR30538:SF1">
    <property type="entry name" value="L-LYSINE 2,3-AMINOMUTASE"/>
    <property type="match status" value="1"/>
</dbReference>
<comment type="cofactor">
    <cofactor evidence="2 15">
        <name>pyridoxal 5'-phosphate</name>
        <dbReference type="ChEBI" id="CHEBI:597326"/>
    </cofactor>
</comment>
<dbReference type="SFLD" id="SFLDG01070">
    <property type="entry name" value="PLP-dependent"/>
    <property type="match status" value="1"/>
</dbReference>
<dbReference type="NCBIfam" id="TIGR00238">
    <property type="entry name" value="KamA family radical SAM protein"/>
    <property type="match status" value="1"/>
</dbReference>
<comment type="similarity">
    <text evidence="4">Belongs to the radical SAM superfamily. KamA family.</text>
</comment>
<evidence type="ECO:0000256" key="13">
    <source>
        <dbReference type="ARBA" id="ARBA00030756"/>
    </source>
</evidence>
<dbReference type="InterPro" id="IPR003739">
    <property type="entry name" value="Lys_aminomutase/Glu_NH3_mut"/>
</dbReference>
<evidence type="ECO:0000256" key="1">
    <source>
        <dbReference type="ARBA" id="ARBA00001352"/>
    </source>
</evidence>
<evidence type="ECO:0000256" key="9">
    <source>
        <dbReference type="ARBA" id="ARBA00022898"/>
    </source>
</evidence>
<dbReference type="InterPro" id="IPR022462">
    <property type="entry name" value="EpmB"/>
</dbReference>